<accession>A0ABX0V7F5</accession>
<feature type="domain" description="N-acetyltransferase" evidence="1">
    <location>
        <begin position="25"/>
        <end position="178"/>
    </location>
</feature>
<dbReference type="PANTHER" id="PTHR39173">
    <property type="entry name" value="ACETYLTRANSFERASE"/>
    <property type="match status" value="1"/>
</dbReference>
<sequence>MTLIRPSLDWLPAYEAALAQGWSPDTTRDVSGEQLEKLRRDPERFLHDLFNSPTIRLADGRDVPRLPAHDFWISDGEFCGRISFRFQPGTEELPPNALGHIGYAIVPWKCRRGYATQALRQILPVARSEGFSRVQISCDAENEPSQKVILANGGVLMKTIVHSDKPGGAKFVYWVPTS</sequence>
<organism evidence="2 3">
    <name type="scientific">Microvirga terricola</name>
    <dbReference type="NCBI Taxonomy" id="2719797"/>
    <lineage>
        <taxon>Bacteria</taxon>
        <taxon>Pseudomonadati</taxon>
        <taxon>Pseudomonadota</taxon>
        <taxon>Alphaproteobacteria</taxon>
        <taxon>Hyphomicrobiales</taxon>
        <taxon>Methylobacteriaceae</taxon>
        <taxon>Microvirga</taxon>
    </lineage>
</organism>
<dbReference type="InterPro" id="IPR016181">
    <property type="entry name" value="Acyl_CoA_acyltransferase"/>
</dbReference>
<name>A0ABX0V7F5_9HYPH</name>
<dbReference type="Gene3D" id="3.40.630.30">
    <property type="match status" value="1"/>
</dbReference>
<dbReference type="SUPFAM" id="SSF55729">
    <property type="entry name" value="Acyl-CoA N-acyltransferases (Nat)"/>
    <property type="match status" value="1"/>
</dbReference>
<dbReference type="PROSITE" id="PS51186">
    <property type="entry name" value="GNAT"/>
    <property type="match status" value="1"/>
</dbReference>
<comment type="caution">
    <text evidence="2">The sequence shown here is derived from an EMBL/GenBank/DDBJ whole genome shotgun (WGS) entry which is preliminary data.</text>
</comment>
<protein>
    <submittedName>
        <fullName evidence="2">GNAT family N-acetyltransferase</fullName>
    </submittedName>
</protein>
<dbReference type="Pfam" id="PF13302">
    <property type="entry name" value="Acetyltransf_3"/>
    <property type="match status" value="1"/>
</dbReference>
<gene>
    <name evidence="2" type="ORF">HB375_00555</name>
</gene>
<dbReference type="Proteomes" id="UP000707352">
    <property type="component" value="Unassembled WGS sequence"/>
</dbReference>
<proteinExistence type="predicted"/>
<dbReference type="PANTHER" id="PTHR39173:SF1">
    <property type="entry name" value="ACETYLTRANSFERASE"/>
    <property type="match status" value="1"/>
</dbReference>
<dbReference type="InterPro" id="IPR000182">
    <property type="entry name" value="GNAT_dom"/>
</dbReference>
<keyword evidence="3" id="KW-1185">Reference proteome</keyword>
<evidence type="ECO:0000313" key="2">
    <source>
        <dbReference type="EMBL" id="NIX75101.1"/>
    </source>
</evidence>
<evidence type="ECO:0000313" key="3">
    <source>
        <dbReference type="Proteomes" id="UP000707352"/>
    </source>
</evidence>
<evidence type="ECO:0000259" key="1">
    <source>
        <dbReference type="PROSITE" id="PS51186"/>
    </source>
</evidence>
<dbReference type="EMBL" id="JAATJS010000001">
    <property type="protein sequence ID" value="NIX75101.1"/>
    <property type="molecule type" value="Genomic_DNA"/>
</dbReference>
<reference evidence="2 3" key="1">
    <citation type="submission" date="2020-03" db="EMBL/GenBank/DDBJ databases">
        <title>The genome sequence of Microvirga sp. c23x22.</title>
        <authorList>
            <person name="Zhang X."/>
        </authorList>
    </citation>
    <scope>NUCLEOTIDE SEQUENCE [LARGE SCALE GENOMIC DNA]</scope>
    <source>
        <strain evidence="3">c23x22</strain>
    </source>
</reference>